<keyword evidence="5" id="KW-0067">ATP-binding</keyword>
<evidence type="ECO:0000256" key="5">
    <source>
        <dbReference type="ARBA" id="ARBA00022840"/>
    </source>
</evidence>
<organism evidence="7 8">
    <name type="scientific">Bonamia ostreae</name>
    <dbReference type="NCBI Taxonomy" id="126728"/>
    <lineage>
        <taxon>Eukaryota</taxon>
        <taxon>Sar</taxon>
        <taxon>Rhizaria</taxon>
        <taxon>Endomyxa</taxon>
        <taxon>Ascetosporea</taxon>
        <taxon>Haplosporida</taxon>
        <taxon>Bonamia</taxon>
    </lineage>
</organism>
<evidence type="ECO:0000256" key="4">
    <source>
        <dbReference type="ARBA" id="ARBA00022777"/>
    </source>
</evidence>
<dbReference type="Pfam" id="PF00069">
    <property type="entry name" value="Pkinase"/>
    <property type="match status" value="1"/>
</dbReference>
<keyword evidence="4" id="KW-0418">Kinase</keyword>
<accession>A0ABV2ASH8</accession>
<proteinExistence type="predicted"/>
<name>A0ABV2ASH8_9EUKA</name>
<protein>
    <recommendedName>
        <fullName evidence="6">Protein kinase domain-containing protein</fullName>
    </recommendedName>
</protein>
<sequence>MLKREKCDKKIDWWGVGLLGYFMASKKHPFLENNRLTNEEETIERIKKYNPIYPNHFTQNFIRLLSHLLKKNPEQRLSLERNNIEEIANCFRFLKGVNWDELDK</sequence>
<evidence type="ECO:0000256" key="2">
    <source>
        <dbReference type="ARBA" id="ARBA00022679"/>
    </source>
</evidence>
<keyword evidence="2" id="KW-0808">Transferase</keyword>
<dbReference type="EMBL" id="JBDODL010002650">
    <property type="protein sequence ID" value="MES1922358.1"/>
    <property type="molecule type" value="Genomic_DNA"/>
</dbReference>
<dbReference type="PROSITE" id="PS50011">
    <property type="entry name" value="PROTEIN_KINASE_DOM"/>
    <property type="match status" value="1"/>
</dbReference>
<evidence type="ECO:0000256" key="1">
    <source>
        <dbReference type="ARBA" id="ARBA00022527"/>
    </source>
</evidence>
<feature type="domain" description="Protein kinase" evidence="6">
    <location>
        <begin position="1"/>
        <end position="94"/>
    </location>
</feature>
<keyword evidence="8" id="KW-1185">Reference proteome</keyword>
<dbReference type="Proteomes" id="UP001439008">
    <property type="component" value="Unassembled WGS sequence"/>
</dbReference>
<comment type="caution">
    <text evidence="7">The sequence shown here is derived from an EMBL/GenBank/DDBJ whole genome shotgun (WGS) entry which is preliminary data.</text>
</comment>
<dbReference type="InterPro" id="IPR011009">
    <property type="entry name" value="Kinase-like_dom_sf"/>
</dbReference>
<reference evidence="7 8" key="1">
    <citation type="journal article" date="2024" name="BMC Biol.">
        <title>Comparative genomics of Ascetosporea gives new insight into the evolutionary basis for animal parasitism in Rhizaria.</title>
        <authorList>
            <person name="Hiltunen Thoren M."/>
            <person name="Onut-Brannstrom I."/>
            <person name="Alfjorden A."/>
            <person name="Peckova H."/>
            <person name="Swords F."/>
            <person name="Hooper C."/>
            <person name="Holzer A.S."/>
            <person name="Bass D."/>
            <person name="Burki F."/>
        </authorList>
    </citation>
    <scope>NUCLEOTIDE SEQUENCE [LARGE SCALE GENOMIC DNA]</scope>
    <source>
        <strain evidence="7">20-A016</strain>
    </source>
</reference>
<keyword evidence="3" id="KW-0547">Nucleotide-binding</keyword>
<dbReference type="InterPro" id="IPR000719">
    <property type="entry name" value="Prot_kinase_dom"/>
</dbReference>
<keyword evidence="1" id="KW-0723">Serine/threonine-protein kinase</keyword>
<evidence type="ECO:0000313" key="8">
    <source>
        <dbReference type="Proteomes" id="UP001439008"/>
    </source>
</evidence>
<gene>
    <name evidence="7" type="ORF">MHBO_003864</name>
</gene>
<dbReference type="Gene3D" id="1.10.510.10">
    <property type="entry name" value="Transferase(Phosphotransferase) domain 1"/>
    <property type="match status" value="1"/>
</dbReference>
<dbReference type="PANTHER" id="PTHR24351">
    <property type="entry name" value="RIBOSOMAL PROTEIN S6 KINASE"/>
    <property type="match status" value="1"/>
</dbReference>
<evidence type="ECO:0000256" key="3">
    <source>
        <dbReference type="ARBA" id="ARBA00022741"/>
    </source>
</evidence>
<evidence type="ECO:0000259" key="6">
    <source>
        <dbReference type="PROSITE" id="PS50011"/>
    </source>
</evidence>
<dbReference type="SUPFAM" id="SSF56112">
    <property type="entry name" value="Protein kinase-like (PK-like)"/>
    <property type="match status" value="1"/>
</dbReference>
<evidence type="ECO:0000313" key="7">
    <source>
        <dbReference type="EMBL" id="MES1922358.1"/>
    </source>
</evidence>